<dbReference type="AlphaFoldDB" id="A0A0G0JLB9"/>
<dbReference type="EMBL" id="LBTI01000016">
    <property type="protein sequence ID" value="KKQ37539.1"/>
    <property type="molecule type" value="Genomic_DNA"/>
</dbReference>
<dbReference type="Gene3D" id="6.10.250.3150">
    <property type="match status" value="1"/>
</dbReference>
<keyword evidence="1" id="KW-0175">Coiled coil</keyword>
<dbReference type="Gene3D" id="2.70.70.10">
    <property type="entry name" value="Glucose Permease (Domain IIA)"/>
    <property type="match status" value="1"/>
</dbReference>
<gene>
    <name evidence="2" type="ORF">US53_C0016G0007</name>
</gene>
<proteinExistence type="predicted"/>
<dbReference type="PANTHER" id="PTHR21666:SF270">
    <property type="entry name" value="MUREIN HYDROLASE ACTIVATOR ENVC"/>
    <property type="match status" value="1"/>
</dbReference>
<sequence length="388" mass="43404">MKLSKIILLGALLLSIISPTFNKGYVYLSETQEEKASRLSKEIAGYEREITKLQSESNTLSNQIAQYDIQIKLTSLKVTDTEEKISLLGGRIDQLEVSLTSLSNAFTNRAVQTYKMSKVNSPMLMILTSSDLSSIFTSYHYLKRILEADRDLLIRLEEAQQTYKDQKSDQERLQEELKKQQQVLGSQKAAKANLLLQTKNDERKYQQLLNQARSEFEAIQAILAGRGDETEVGKVSEGQRIASIIQGASCNSSGEHLHFIVSRNGITDNPFNYLKSIDYENCSGSNCGSGDGDSFNPGGSWEWPITPKIKFSQGYGSTWAVKNTWVGRVYSFHNGIDVNSSSSSEVKAVKAGTLYRGSYAASSGCRLRYVRIDHDDGDLDTFYLHINY</sequence>
<evidence type="ECO:0000313" key="3">
    <source>
        <dbReference type="Proteomes" id="UP000034591"/>
    </source>
</evidence>
<comment type="caution">
    <text evidence="2">The sequence shown here is derived from an EMBL/GenBank/DDBJ whole genome shotgun (WGS) entry which is preliminary data.</text>
</comment>
<evidence type="ECO:0000313" key="2">
    <source>
        <dbReference type="EMBL" id="KKQ37539.1"/>
    </source>
</evidence>
<dbReference type="PATRIC" id="fig|1618545.3.peg.253"/>
<dbReference type="STRING" id="1618545.US53_C0016G0007"/>
<dbReference type="PANTHER" id="PTHR21666">
    <property type="entry name" value="PEPTIDASE-RELATED"/>
    <property type="match status" value="1"/>
</dbReference>
<dbReference type="GO" id="GO:0004222">
    <property type="term" value="F:metalloendopeptidase activity"/>
    <property type="evidence" value="ECO:0007669"/>
    <property type="project" value="TreeGrafter"/>
</dbReference>
<feature type="coiled-coil region" evidence="1">
    <location>
        <begin position="156"/>
        <end position="215"/>
    </location>
</feature>
<dbReference type="SUPFAM" id="SSF51261">
    <property type="entry name" value="Duplicated hybrid motif"/>
    <property type="match status" value="1"/>
</dbReference>
<dbReference type="InterPro" id="IPR011055">
    <property type="entry name" value="Dup_hybrid_motif"/>
</dbReference>
<organism evidence="2 3">
    <name type="scientific">Candidatus Woesebacteria bacterium GW2011_GWA1_37_7</name>
    <dbReference type="NCBI Taxonomy" id="1618545"/>
    <lineage>
        <taxon>Bacteria</taxon>
        <taxon>Candidatus Woeseibacteriota</taxon>
    </lineage>
</organism>
<reference evidence="2 3" key="1">
    <citation type="journal article" date="2015" name="Nature">
        <title>rRNA introns, odd ribosomes, and small enigmatic genomes across a large radiation of phyla.</title>
        <authorList>
            <person name="Brown C.T."/>
            <person name="Hug L.A."/>
            <person name="Thomas B.C."/>
            <person name="Sharon I."/>
            <person name="Castelle C.J."/>
            <person name="Singh A."/>
            <person name="Wilkins M.J."/>
            <person name="Williams K.H."/>
            <person name="Banfield J.F."/>
        </authorList>
    </citation>
    <scope>NUCLEOTIDE SEQUENCE [LARGE SCALE GENOMIC DNA]</scope>
</reference>
<evidence type="ECO:0000256" key="1">
    <source>
        <dbReference type="SAM" id="Coils"/>
    </source>
</evidence>
<protein>
    <submittedName>
        <fullName evidence="2">NLP/P60 protein</fullName>
    </submittedName>
</protein>
<name>A0A0G0JLB9_9BACT</name>
<dbReference type="InterPro" id="IPR050570">
    <property type="entry name" value="Cell_wall_metabolism_enzyme"/>
</dbReference>
<dbReference type="CDD" id="cd12797">
    <property type="entry name" value="M23_peptidase"/>
    <property type="match status" value="1"/>
</dbReference>
<feature type="coiled-coil region" evidence="1">
    <location>
        <begin position="29"/>
        <end position="70"/>
    </location>
</feature>
<accession>A0A0G0JLB9</accession>
<dbReference type="Proteomes" id="UP000034591">
    <property type="component" value="Unassembled WGS sequence"/>
</dbReference>